<dbReference type="Proteomes" id="UP000517252">
    <property type="component" value="Unassembled WGS sequence"/>
</dbReference>
<evidence type="ECO:0000256" key="2">
    <source>
        <dbReference type="PROSITE-ProRule" id="PRU00339"/>
    </source>
</evidence>
<dbReference type="InterPro" id="IPR027417">
    <property type="entry name" value="P-loop_NTPase"/>
</dbReference>
<dbReference type="InterPro" id="IPR019734">
    <property type="entry name" value="TPR_rpt"/>
</dbReference>
<comment type="caution">
    <text evidence="4">The sequence shown here is derived from an EMBL/GenBank/DDBJ whole genome shotgun (WGS) entry which is preliminary data.</text>
</comment>
<dbReference type="PROSITE" id="PS50293">
    <property type="entry name" value="TPR_REGION"/>
    <property type="match status" value="1"/>
</dbReference>
<proteinExistence type="predicted"/>
<dbReference type="Gene3D" id="3.40.50.300">
    <property type="entry name" value="P-loop containing nucleotide triphosphate hydrolases"/>
    <property type="match status" value="1"/>
</dbReference>
<dbReference type="PROSITE" id="PS50005">
    <property type="entry name" value="TPR"/>
    <property type="match status" value="1"/>
</dbReference>
<dbReference type="Pfam" id="PF24883">
    <property type="entry name" value="NPHP3_N"/>
    <property type="match status" value="1"/>
</dbReference>
<gene>
    <name evidence="4" type="ORF">TASIC1_0005054100</name>
</gene>
<evidence type="ECO:0000313" key="5">
    <source>
        <dbReference type="Proteomes" id="UP000517252"/>
    </source>
</evidence>
<sequence>MISFVDICALSIVLRKGSKWSRFKAATKQALLKDDSGLKDEIEQFERLIRGQQNVQATLTLEVALSAKADLAAILGKACETGKKIDDIAIGILDLKEVESKRSTERTRQENLSKIRGKFAIDEKTIKASKEVCEKIWQRCVAGSGNWLRDLEDYKKWADKAASEASPLLLLTGEAHSGKSSVMSTIVHELKAAHESAGQSNIRVMVAYYFFPLFSRKADEDKRPAATAIKHIAFQLAEQDSGIANSMATFCDDKHSEAFFRDTNCKDLWRELKIGAPKQGTIYFIIVDGLDGLFEGHDEAANHFLDILETLQSQASASADGTRVRVIASGRSDNFQRESLQLAPNIEIEKYNGPDITSYIHEELRKSSLLQGDEDEPKRLRTKVHDRLFTEAKGNFLKVQTALGKIKDLIMSDGSEAEMDKILNDSNQDKMKISENVVSELEASLKPQSIEELNELLIWVVYGVEYFDFNELEAARFLRFGTASLQKLEDKVKGKYSKMFYMHYNYVALSPTIESLVIKDRKRPRVGEDAPKISLNITVTNADITTVQNFLWSLFQKSMVDKFEFDPISTQKSHVAREIQVNMYDAHLAIVKHALRYLTSAPDVRTKPIGDYLARKLPAHLDKLSQADGYDEILSSDKKEIGDGLFSLFVSGEVIERHWESLKYILWFGEDSQVEILRKWLQDPGAISHLGRLDKDWLKSVSASQRPNRELLTPLMKKIAYRWLQDRTWDSKDCFGALRRFLTLDPLEGESENEMIVSKELERAEKWCQDVLSPTSRDSLCLAISKFTSAIESENPSLGCFKGLAESYYENDELLSACSSMEKALSLVKAAESPDKEELTSIYLRLASWYIQLQQPERAVTHYEQALEVSPNNQDALSGILTIRIDSGPEEKTHAFVIAMNEPNSKEPGLSRLASTLLSQADDYGYGSPLRSLILICSSRQDCMTALLEAMDQAINAAREQKLDFKLQVLLLHRGVAAIYNGRQNNEALSQAVSLWADCYNATDQTIRRDYDNGLQGNYISFHYIIIHQLSLHYFEQSIKLQDSPETLPKLIELSQSFRFPGIDGITAADMNLAMYHVLHGDQAAAKEQVRQYVRISIDNLSDETDENDYWAAYTLSKCLWASGDDLNALTAWSLLEPVETDLVTKALMLEGGPQQSLIDELTEFVKAKCPLGVTQLERIKAVQEELQTRMAAFSQEADQSDNSEAKEGIQKALNVLESALAPKEGLTNGASGEASMIPLDSKDIAKKFEFTCDGTCGTVWDFDHALNPCKYCWDLGFCDDCLSLLKDNKLKKMICSPDHEWLAIPKYSPGGNMAAREGTVHVRGELVNGVRVGGESVTVKEWISSLKEDWGL</sequence>
<reference evidence="4 5" key="1">
    <citation type="submission" date="2020-07" db="EMBL/GenBank/DDBJ databases">
        <title>Trichoderma asperellum IC-1 whole genome shotgun sequence.</title>
        <authorList>
            <person name="Kanamasa S."/>
            <person name="Takahashi H."/>
        </authorList>
    </citation>
    <scope>NUCLEOTIDE SEQUENCE [LARGE SCALE GENOMIC DNA]</scope>
    <source>
        <strain evidence="4 5">IC-1</strain>
    </source>
</reference>
<evidence type="ECO:0000313" key="4">
    <source>
        <dbReference type="EMBL" id="GFP55683.1"/>
    </source>
</evidence>
<feature type="repeat" description="TPR" evidence="2">
    <location>
        <begin position="840"/>
        <end position="873"/>
    </location>
</feature>
<dbReference type="InterPro" id="IPR011990">
    <property type="entry name" value="TPR-like_helical_dom_sf"/>
</dbReference>
<name>A0A6V8QZA4_TRIAP</name>
<dbReference type="SUPFAM" id="SSF48452">
    <property type="entry name" value="TPR-like"/>
    <property type="match status" value="1"/>
</dbReference>
<dbReference type="PANTHER" id="PTHR10039">
    <property type="entry name" value="AMELOGENIN"/>
    <property type="match status" value="1"/>
</dbReference>
<keyword evidence="2" id="KW-0802">TPR repeat</keyword>
<protein>
    <recommendedName>
        <fullName evidence="3">Nephrocystin 3-like N-terminal domain-containing protein</fullName>
    </recommendedName>
</protein>
<evidence type="ECO:0000256" key="1">
    <source>
        <dbReference type="ARBA" id="ARBA00022737"/>
    </source>
</evidence>
<dbReference type="Gene3D" id="1.25.40.10">
    <property type="entry name" value="Tetratricopeptide repeat domain"/>
    <property type="match status" value="1"/>
</dbReference>
<dbReference type="SUPFAM" id="SSF52540">
    <property type="entry name" value="P-loop containing nucleoside triphosphate hydrolases"/>
    <property type="match status" value="1"/>
</dbReference>
<dbReference type="InterPro" id="IPR056884">
    <property type="entry name" value="NPHP3-like_N"/>
</dbReference>
<dbReference type="PANTHER" id="PTHR10039:SF17">
    <property type="entry name" value="FUNGAL STAND N-TERMINAL GOODBYE DOMAIN-CONTAINING PROTEIN-RELATED"/>
    <property type="match status" value="1"/>
</dbReference>
<dbReference type="SMART" id="SM00028">
    <property type="entry name" value="TPR"/>
    <property type="match status" value="1"/>
</dbReference>
<organism evidence="4 5">
    <name type="scientific">Trichoderma asperellum</name>
    <name type="common">Filamentous fungus</name>
    <dbReference type="NCBI Taxonomy" id="101201"/>
    <lineage>
        <taxon>Eukaryota</taxon>
        <taxon>Fungi</taxon>
        <taxon>Dikarya</taxon>
        <taxon>Ascomycota</taxon>
        <taxon>Pezizomycotina</taxon>
        <taxon>Sordariomycetes</taxon>
        <taxon>Hypocreomycetidae</taxon>
        <taxon>Hypocreales</taxon>
        <taxon>Hypocreaceae</taxon>
        <taxon>Trichoderma</taxon>
    </lineage>
</organism>
<feature type="domain" description="Nephrocystin 3-like N-terminal" evidence="3">
    <location>
        <begin position="143"/>
        <end position="331"/>
    </location>
</feature>
<dbReference type="EMBL" id="BLZH01000005">
    <property type="protein sequence ID" value="GFP55683.1"/>
    <property type="molecule type" value="Genomic_DNA"/>
</dbReference>
<evidence type="ECO:0000259" key="3">
    <source>
        <dbReference type="Pfam" id="PF24883"/>
    </source>
</evidence>
<accession>A0A6V8QZA4</accession>
<dbReference type="OrthoDB" id="2913095at2759"/>
<dbReference type="Pfam" id="PF13424">
    <property type="entry name" value="TPR_12"/>
    <property type="match status" value="1"/>
</dbReference>
<keyword evidence="1" id="KW-0677">Repeat</keyword>